<dbReference type="EMBL" id="JAYWIO010000005">
    <property type="protein sequence ID" value="KAK7260942.1"/>
    <property type="molecule type" value="Genomic_DNA"/>
</dbReference>
<dbReference type="SMART" id="SM00774">
    <property type="entry name" value="WRKY"/>
    <property type="match status" value="1"/>
</dbReference>
<comment type="subcellular location">
    <subcellularLocation>
        <location evidence="1">Nucleus</location>
    </subcellularLocation>
</comment>
<dbReference type="GO" id="GO:0043565">
    <property type="term" value="F:sequence-specific DNA binding"/>
    <property type="evidence" value="ECO:0007669"/>
    <property type="project" value="InterPro"/>
</dbReference>
<organism evidence="9 10">
    <name type="scientific">Crotalaria pallida</name>
    <name type="common">Smooth rattlebox</name>
    <name type="synonym">Crotalaria striata</name>
    <dbReference type="NCBI Taxonomy" id="3830"/>
    <lineage>
        <taxon>Eukaryota</taxon>
        <taxon>Viridiplantae</taxon>
        <taxon>Streptophyta</taxon>
        <taxon>Embryophyta</taxon>
        <taxon>Tracheophyta</taxon>
        <taxon>Spermatophyta</taxon>
        <taxon>Magnoliopsida</taxon>
        <taxon>eudicotyledons</taxon>
        <taxon>Gunneridae</taxon>
        <taxon>Pentapetalae</taxon>
        <taxon>rosids</taxon>
        <taxon>fabids</taxon>
        <taxon>Fabales</taxon>
        <taxon>Fabaceae</taxon>
        <taxon>Papilionoideae</taxon>
        <taxon>50 kb inversion clade</taxon>
        <taxon>genistoids sensu lato</taxon>
        <taxon>core genistoids</taxon>
        <taxon>Crotalarieae</taxon>
        <taxon>Crotalaria</taxon>
    </lineage>
</organism>
<dbReference type="Proteomes" id="UP001372338">
    <property type="component" value="Unassembled WGS sequence"/>
</dbReference>
<evidence type="ECO:0000256" key="1">
    <source>
        <dbReference type="ARBA" id="ARBA00004123"/>
    </source>
</evidence>
<dbReference type="InterPro" id="IPR036576">
    <property type="entry name" value="WRKY_dom_sf"/>
</dbReference>
<evidence type="ECO:0000256" key="7">
    <source>
        <dbReference type="SAM" id="MobiDB-lite"/>
    </source>
</evidence>
<sequence length="338" mass="38292">MDGKVLETLQAELQHVKEENNTLRLMLEVQRNKYKKLQSYLQEINNKAKQNKSFSLPNNNFDTNKRARLEFTTAKKPVQVFVRTHPKDNSLIIKDGHQWRKYGQKVTKQNASPRAYYRCSMAPGCPAKKKGGEEGAGFVETVGDGEWERLGVVGEGREGGFDSRLGEEGWWARKRKKDGGGLKKEEGKRGSEEERRRKVARWRRGRRIVEEGALKVQRCMHDRSILVATYDGEHNHGAFHESFLPSSSTPKGSLSNNLPLTIMPNDKEALINIDHATRLYENVMKQSGHGNNNKIEEYVSSLIKDPDFTVALAEAVVRSVIDQPMQQGLNLNLGPPVE</sequence>
<gene>
    <name evidence="9" type="ORF">RIF29_27244</name>
</gene>
<keyword evidence="4" id="KW-0804">Transcription</keyword>
<keyword evidence="5" id="KW-0539">Nucleus</keyword>
<comment type="caution">
    <text evidence="9">The sequence shown here is derived from an EMBL/GenBank/DDBJ whole genome shotgun (WGS) entry which is preliminary data.</text>
</comment>
<feature type="region of interest" description="Disordered" evidence="7">
    <location>
        <begin position="175"/>
        <end position="199"/>
    </location>
</feature>
<name>A0AAN9ENQ3_CROPI</name>
<dbReference type="InterPro" id="IPR003657">
    <property type="entry name" value="WRKY_dom"/>
</dbReference>
<proteinExistence type="predicted"/>
<evidence type="ECO:0000256" key="4">
    <source>
        <dbReference type="ARBA" id="ARBA00023163"/>
    </source>
</evidence>
<evidence type="ECO:0000256" key="5">
    <source>
        <dbReference type="ARBA" id="ARBA00023242"/>
    </source>
</evidence>
<feature type="domain" description="WRKY" evidence="8">
    <location>
        <begin position="88"/>
        <end position="129"/>
    </location>
</feature>
<dbReference type="PANTHER" id="PTHR31429">
    <property type="entry name" value="WRKY TRANSCRIPTION FACTOR 36-RELATED"/>
    <property type="match status" value="1"/>
</dbReference>
<dbReference type="AlphaFoldDB" id="A0AAN9ENQ3"/>
<evidence type="ECO:0000313" key="9">
    <source>
        <dbReference type="EMBL" id="KAK7260942.1"/>
    </source>
</evidence>
<dbReference type="PANTHER" id="PTHR31429:SF38">
    <property type="entry name" value="WRKY TRANSCRIPTION FACTOR 40-RELATED"/>
    <property type="match status" value="1"/>
</dbReference>
<dbReference type="Gene3D" id="2.20.25.80">
    <property type="entry name" value="WRKY domain"/>
    <property type="match status" value="1"/>
</dbReference>
<accession>A0AAN9ENQ3</accession>
<keyword evidence="2" id="KW-0805">Transcription regulation</keyword>
<evidence type="ECO:0000256" key="6">
    <source>
        <dbReference type="SAM" id="Coils"/>
    </source>
</evidence>
<dbReference type="GO" id="GO:0005634">
    <property type="term" value="C:nucleus"/>
    <property type="evidence" value="ECO:0007669"/>
    <property type="project" value="UniProtKB-SubCell"/>
</dbReference>
<dbReference type="SUPFAM" id="SSF118290">
    <property type="entry name" value="WRKY DNA-binding domain"/>
    <property type="match status" value="1"/>
</dbReference>
<evidence type="ECO:0000256" key="3">
    <source>
        <dbReference type="ARBA" id="ARBA00023125"/>
    </source>
</evidence>
<dbReference type="GO" id="GO:0003700">
    <property type="term" value="F:DNA-binding transcription factor activity"/>
    <property type="evidence" value="ECO:0007669"/>
    <property type="project" value="InterPro"/>
</dbReference>
<dbReference type="Pfam" id="PF03106">
    <property type="entry name" value="WRKY"/>
    <property type="match status" value="1"/>
</dbReference>
<evidence type="ECO:0000256" key="2">
    <source>
        <dbReference type="ARBA" id="ARBA00023015"/>
    </source>
</evidence>
<protein>
    <recommendedName>
        <fullName evidence="8">WRKY domain-containing protein</fullName>
    </recommendedName>
</protein>
<feature type="coiled-coil region" evidence="6">
    <location>
        <begin position="6"/>
        <end position="47"/>
    </location>
</feature>
<reference evidence="9 10" key="1">
    <citation type="submission" date="2024-01" db="EMBL/GenBank/DDBJ databases">
        <title>The genomes of 5 underutilized Papilionoideae crops provide insights into root nodulation and disease resistanc.</title>
        <authorList>
            <person name="Yuan L."/>
        </authorList>
    </citation>
    <scope>NUCLEOTIDE SEQUENCE [LARGE SCALE GENOMIC DNA]</scope>
    <source>
        <strain evidence="9">ZHUSHIDOU_FW_LH</strain>
        <tissue evidence="9">Leaf</tissue>
    </source>
</reference>
<evidence type="ECO:0000313" key="10">
    <source>
        <dbReference type="Proteomes" id="UP001372338"/>
    </source>
</evidence>
<keyword evidence="3" id="KW-0238">DNA-binding</keyword>
<dbReference type="InterPro" id="IPR044810">
    <property type="entry name" value="WRKY_plant"/>
</dbReference>
<feature type="compositionally biased region" description="Basic and acidic residues" evidence="7">
    <location>
        <begin position="178"/>
        <end position="196"/>
    </location>
</feature>
<keyword evidence="10" id="KW-1185">Reference proteome</keyword>
<evidence type="ECO:0000259" key="8">
    <source>
        <dbReference type="PROSITE" id="PS50811"/>
    </source>
</evidence>
<dbReference type="PROSITE" id="PS50811">
    <property type="entry name" value="WRKY"/>
    <property type="match status" value="1"/>
</dbReference>
<keyword evidence="6" id="KW-0175">Coiled coil</keyword>